<feature type="domain" description="Fumarylacetoacetase-like C-terminal" evidence="5">
    <location>
        <begin position="72"/>
        <end position="279"/>
    </location>
</feature>
<dbReference type="FunFam" id="3.90.850.10:FF:000002">
    <property type="entry name" value="2-hydroxyhepta-2,4-diene-1,7-dioate isomerase"/>
    <property type="match status" value="1"/>
</dbReference>
<evidence type="ECO:0000256" key="2">
    <source>
        <dbReference type="ARBA" id="ARBA00010211"/>
    </source>
</evidence>
<dbReference type="InterPro" id="IPR011234">
    <property type="entry name" value="Fumarylacetoacetase-like_C"/>
</dbReference>
<dbReference type="AlphaFoldDB" id="A0A6C1AZ81"/>
<evidence type="ECO:0000256" key="4">
    <source>
        <dbReference type="ARBA" id="ARBA00022801"/>
    </source>
</evidence>
<dbReference type="InterPro" id="IPR036663">
    <property type="entry name" value="Fumarylacetoacetase_C_sf"/>
</dbReference>
<dbReference type="GO" id="GO:0019752">
    <property type="term" value="P:carboxylic acid metabolic process"/>
    <property type="evidence" value="ECO:0007669"/>
    <property type="project" value="UniProtKB-ARBA"/>
</dbReference>
<evidence type="ECO:0000256" key="3">
    <source>
        <dbReference type="ARBA" id="ARBA00022723"/>
    </source>
</evidence>
<dbReference type="GO" id="GO:0016853">
    <property type="term" value="F:isomerase activity"/>
    <property type="evidence" value="ECO:0007669"/>
    <property type="project" value="UniProtKB-ARBA"/>
</dbReference>
<dbReference type="RefSeq" id="WP_173763815.1">
    <property type="nucleotide sequence ID" value="NZ_CP048836.1"/>
</dbReference>
<dbReference type="Gene3D" id="3.90.850.10">
    <property type="entry name" value="Fumarylacetoacetase-like, C-terminal domain"/>
    <property type="match status" value="1"/>
</dbReference>
<dbReference type="Pfam" id="PF01557">
    <property type="entry name" value="FAA_hydrolase"/>
    <property type="match status" value="1"/>
</dbReference>
<evidence type="ECO:0000313" key="6">
    <source>
        <dbReference type="EMBL" id="QID16647.1"/>
    </source>
</evidence>
<evidence type="ECO:0000256" key="1">
    <source>
        <dbReference type="ARBA" id="ARBA00001946"/>
    </source>
</evidence>
<dbReference type="SUPFAM" id="SSF56529">
    <property type="entry name" value="FAH"/>
    <property type="match status" value="1"/>
</dbReference>
<evidence type="ECO:0000259" key="5">
    <source>
        <dbReference type="Pfam" id="PF01557"/>
    </source>
</evidence>
<dbReference type="GO" id="GO:0016787">
    <property type="term" value="F:hydrolase activity"/>
    <property type="evidence" value="ECO:0007669"/>
    <property type="project" value="UniProtKB-KW"/>
</dbReference>
<organism evidence="6 7">
    <name type="scientific">Nitrogeniibacter mangrovi</name>
    <dbReference type="NCBI Taxonomy" id="2016596"/>
    <lineage>
        <taxon>Bacteria</taxon>
        <taxon>Pseudomonadati</taxon>
        <taxon>Pseudomonadota</taxon>
        <taxon>Betaproteobacteria</taxon>
        <taxon>Rhodocyclales</taxon>
        <taxon>Zoogloeaceae</taxon>
        <taxon>Nitrogeniibacter</taxon>
    </lineage>
</organism>
<dbReference type="PANTHER" id="PTHR42796:SF4">
    <property type="entry name" value="FUMARYLACETOACETATE HYDROLASE DOMAIN-CONTAINING PROTEIN 2A"/>
    <property type="match status" value="1"/>
</dbReference>
<dbReference type="InterPro" id="IPR051121">
    <property type="entry name" value="FAH"/>
</dbReference>
<keyword evidence="4 6" id="KW-0378">Hydrolase</keyword>
<reference evidence="6 7" key="1">
    <citation type="submission" date="2020-02" db="EMBL/GenBank/DDBJ databases">
        <title>Nitrogenibacter mangrovi gen. nov., sp. nov. isolated from mangrove sediment, a denitrifying betaproteobacterium.</title>
        <authorList>
            <person name="Liao H."/>
            <person name="Tian Y."/>
        </authorList>
    </citation>
    <scope>NUCLEOTIDE SEQUENCE [LARGE SCALE GENOMIC DNA]</scope>
    <source>
        <strain evidence="6 7">M9-3-2</strain>
    </source>
</reference>
<protein>
    <submittedName>
        <fullName evidence="6">Fumarylacetoacetate hydrolase family protein</fullName>
    </submittedName>
</protein>
<comment type="similarity">
    <text evidence="2">Belongs to the FAH family.</text>
</comment>
<dbReference type="Proteomes" id="UP000501991">
    <property type="component" value="Chromosome"/>
</dbReference>
<evidence type="ECO:0000313" key="7">
    <source>
        <dbReference type="Proteomes" id="UP000501991"/>
    </source>
</evidence>
<gene>
    <name evidence="6" type="ORF">G3580_02775</name>
</gene>
<dbReference type="PANTHER" id="PTHR42796">
    <property type="entry name" value="FUMARYLACETOACETATE HYDROLASE DOMAIN-CONTAINING PROTEIN 2A-RELATED"/>
    <property type="match status" value="1"/>
</dbReference>
<dbReference type="KEGG" id="azq:G3580_02775"/>
<dbReference type="GO" id="GO:0046872">
    <property type="term" value="F:metal ion binding"/>
    <property type="evidence" value="ECO:0007669"/>
    <property type="project" value="UniProtKB-KW"/>
</dbReference>
<dbReference type="EMBL" id="CP048836">
    <property type="protein sequence ID" value="QID16647.1"/>
    <property type="molecule type" value="Genomic_DNA"/>
</dbReference>
<comment type="cofactor">
    <cofactor evidence="1">
        <name>Mg(2+)</name>
        <dbReference type="ChEBI" id="CHEBI:18420"/>
    </cofactor>
</comment>
<proteinExistence type="inferred from homology"/>
<name>A0A6C1AZ81_9RHOO</name>
<accession>A0A6C1AZ81</accession>
<keyword evidence="3" id="KW-0479">Metal-binding</keyword>
<sequence length="284" mass="30515">MKLMRVGPPGQETPALLDAQGTLRDLSAVVDDITPEVLSPAGLAQLHALDPAGLPVVSGTPRPGVPWTGCGKFVAIGLNYHDHAVESNLPVPDEPVMFPKWTSCLSGPNDDIVPPADFRKLDWEVELGMVIGARARQVSEADALHHVAGYCVANDVSERWYQIERSGGQWGKGKGFDTFGPVGPWLVTADEVPDPQALNLWLSVNGERMQTGNSRHMIFSCAQLVSYCSHMMTLEPGDLIITGTPPGVGMGRTPPRFLNIGDVVELGIDGLGTQRQQVVAPTKR</sequence>
<keyword evidence="7" id="KW-1185">Reference proteome</keyword>